<feature type="region of interest" description="Disordered" evidence="1">
    <location>
        <begin position="1"/>
        <end position="80"/>
    </location>
</feature>
<name>A0A484QJK7_9ZZZZ</name>
<dbReference type="EMBL" id="CAADIA010000011">
    <property type="protein sequence ID" value="VFR38342.1"/>
    <property type="molecule type" value="Genomic_DNA"/>
</dbReference>
<organism evidence="2">
    <name type="scientific">plant metagenome</name>
    <dbReference type="NCBI Taxonomy" id="1297885"/>
    <lineage>
        <taxon>unclassified sequences</taxon>
        <taxon>metagenomes</taxon>
        <taxon>organismal metagenomes</taxon>
    </lineage>
</organism>
<feature type="compositionally biased region" description="Polar residues" evidence="1">
    <location>
        <begin position="31"/>
        <end position="45"/>
    </location>
</feature>
<dbReference type="AlphaFoldDB" id="A0A484QJK7"/>
<evidence type="ECO:0000313" key="2">
    <source>
        <dbReference type="EMBL" id="VFR38342.1"/>
    </source>
</evidence>
<proteinExistence type="predicted"/>
<sequence length="80" mass="8699">MTYAAGCLKPARRRKTKAPLDQRGQPVGKNQALSDTGILASQSLSPKMPSMASRCSTNGASLRETTRHRPTSGCEQFSRY</sequence>
<reference evidence="2" key="1">
    <citation type="submission" date="2019-03" db="EMBL/GenBank/DDBJ databases">
        <authorList>
            <person name="Danneels B."/>
        </authorList>
    </citation>
    <scope>NUCLEOTIDE SEQUENCE</scope>
</reference>
<evidence type="ECO:0000256" key="1">
    <source>
        <dbReference type="SAM" id="MobiDB-lite"/>
    </source>
</evidence>
<accession>A0A484QJK7</accession>
<gene>
    <name evidence="2" type="ORF">ANK1_2939</name>
</gene>
<protein>
    <submittedName>
        <fullName evidence="2">Uncharacterized protein</fullName>
    </submittedName>
</protein>